<accession>A0A831NXM3</accession>
<gene>
    <name evidence="12" type="ORF">ENG92_00555</name>
</gene>
<dbReference type="SUPFAM" id="SSF103039">
    <property type="entry name" value="CheC-like"/>
    <property type="match status" value="1"/>
</dbReference>
<evidence type="ECO:0000256" key="4">
    <source>
        <dbReference type="ARBA" id="ARBA00021898"/>
    </source>
</evidence>
<comment type="caution">
    <text evidence="12">The sequence shown here is derived from an EMBL/GenBank/DDBJ whole genome shotgun (WGS) entry which is preliminary data.</text>
</comment>
<dbReference type="InterPro" id="IPR028976">
    <property type="entry name" value="CheC-like_sf"/>
</dbReference>
<dbReference type="PANTHER" id="PTHR30034:SF6">
    <property type="entry name" value="YOP PROTEINS TRANSLOCATION PROTEIN Q"/>
    <property type="match status" value="1"/>
</dbReference>
<evidence type="ECO:0000256" key="2">
    <source>
        <dbReference type="ARBA" id="ARBA00004202"/>
    </source>
</evidence>
<dbReference type="EMBL" id="DRCV01000026">
    <property type="protein sequence ID" value="HDK37496.1"/>
    <property type="molecule type" value="Genomic_DNA"/>
</dbReference>
<protein>
    <recommendedName>
        <fullName evidence="4">Flagellar motor switch protein FliM</fullName>
    </recommendedName>
</protein>
<dbReference type="Gene3D" id="2.30.330.10">
    <property type="entry name" value="SpoA-like"/>
    <property type="match status" value="1"/>
</dbReference>
<keyword evidence="9" id="KW-0975">Bacterial flagellum</keyword>
<comment type="function">
    <text evidence="10">FliM is one of three proteins (FliG, FliN, FliM) that forms the rotor-mounted switch complex (C ring), located at the base of the basal body. This complex interacts with the CheY and CheZ chemotaxis proteins, in addition to contacting components of the motor that determine the direction of flagellar rotation.</text>
</comment>
<evidence type="ECO:0000256" key="10">
    <source>
        <dbReference type="ARBA" id="ARBA00025044"/>
    </source>
</evidence>
<dbReference type="SUPFAM" id="SSF101801">
    <property type="entry name" value="Surface presentation of antigens (SPOA)"/>
    <property type="match status" value="1"/>
</dbReference>
<comment type="similarity">
    <text evidence="3">Belongs to the FliM family.</text>
</comment>
<evidence type="ECO:0000256" key="3">
    <source>
        <dbReference type="ARBA" id="ARBA00011049"/>
    </source>
</evidence>
<dbReference type="CDD" id="cd17908">
    <property type="entry name" value="FliM"/>
    <property type="match status" value="1"/>
</dbReference>
<dbReference type="InterPro" id="IPR036429">
    <property type="entry name" value="SpoA-like_sf"/>
</dbReference>
<dbReference type="PRINTS" id="PR00955">
    <property type="entry name" value="FLGMOTORFLIM"/>
</dbReference>
<evidence type="ECO:0000256" key="6">
    <source>
        <dbReference type="ARBA" id="ARBA00022500"/>
    </source>
</evidence>
<evidence type="ECO:0000256" key="9">
    <source>
        <dbReference type="ARBA" id="ARBA00023143"/>
    </source>
</evidence>
<dbReference type="InterPro" id="IPR001543">
    <property type="entry name" value="FliN-like_C"/>
</dbReference>
<evidence type="ECO:0000256" key="5">
    <source>
        <dbReference type="ARBA" id="ARBA00022475"/>
    </source>
</evidence>
<sequence length="329" mass="36022">MTSKDILSEGELDALMDSFSNGAAPPDSPVSGHSCQLFDFSMREQTLLAQMPALKKLNEKQSLALVQSIRELYGISAQVEVEETRLLRLDQAISAISDPSGISLITMAPLNGVSFVVLPGDLLSFFVDKYFGGTQGGSAVNYARTSLTPMELRINEVLTNKFLSTLVDAWQEKIKLTPELKSFEITPAFLQASSPDELALLFSFVIKVGDWMSAIDWIVPYAALEPLRLKLGSSAAGVKSLQKNTDWEEHFRRELQFVDLEVTGSFMSGHVSIADVLNLKPGSIVPLKMPTDVTVSIENQMFSYGEHGVLNGNKSIKIKEIISNEADTA</sequence>
<name>A0A831NXM3_9GAMM</name>
<comment type="subcellular location">
    <subcellularLocation>
        <location evidence="1">Bacterial flagellum basal body</location>
    </subcellularLocation>
    <subcellularLocation>
        <location evidence="2">Cell membrane</location>
        <topology evidence="2">Peripheral membrane protein</topology>
    </subcellularLocation>
</comment>
<keyword evidence="7" id="KW-0283">Flagellar rotation</keyword>
<dbReference type="GO" id="GO:0005886">
    <property type="term" value="C:plasma membrane"/>
    <property type="evidence" value="ECO:0007669"/>
    <property type="project" value="UniProtKB-SubCell"/>
</dbReference>
<dbReference type="Pfam" id="PF01052">
    <property type="entry name" value="FliMN_C"/>
    <property type="match status" value="1"/>
</dbReference>
<dbReference type="AlphaFoldDB" id="A0A831NXM3"/>
<keyword evidence="6" id="KW-0145">Chemotaxis</keyword>
<organism evidence="12">
    <name type="scientific">Thiolapillus brandeum</name>
    <dbReference type="NCBI Taxonomy" id="1076588"/>
    <lineage>
        <taxon>Bacteria</taxon>
        <taxon>Pseudomonadati</taxon>
        <taxon>Pseudomonadota</taxon>
        <taxon>Gammaproteobacteria</taxon>
        <taxon>Chromatiales</taxon>
        <taxon>Sedimenticolaceae</taxon>
        <taxon>Thiolapillus</taxon>
    </lineage>
</organism>
<dbReference type="Pfam" id="PF02154">
    <property type="entry name" value="FliM"/>
    <property type="match status" value="1"/>
</dbReference>
<evidence type="ECO:0000313" key="12">
    <source>
        <dbReference type="EMBL" id="HDK37496.1"/>
    </source>
</evidence>
<reference evidence="12" key="1">
    <citation type="journal article" date="2020" name="mSystems">
        <title>Genome- and Community-Level Interaction Insights into Carbon Utilization and Element Cycling Functions of Hydrothermarchaeota in Hydrothermal Sediment.</title>
        <authorList>
            <person name="Zhou Z."/>
            <person name="Liu Y."/>
            <person name="Xu W."/>
            <person name="Pan J."/>
            <person name="Luo Z.H."/>
            <person name="Li M."/>
        </authorList>
    </citation>
    <scope>NUCLEOTIDE SEQUENCE [LARGE SCALE GENOMIC DNA]</scope>
    <source>
        <strain evidence="12">HyVt-26</strain>
    </source>
</reference>
<dbReference type="GO" id="GO:0071978">
    <property type="term" value="P:bacterial-type flagellum-dependent swarming motility"/>
    <property type="evidence" value="ECO:0007669"/>
    <property type="project" value="TreeGrafter"/>
</dbReference>
<dbReference type="Gene3D" id="3.40.1550.10">
    <property type="entry name" value="CheC-like"/>
    <property type="match status" value="1"/>
</dbReference>
<dbReference type="Proteomes" id="UP000885822">
    <property type="component" value="Unassembled WGS sequence"/>
</dbReference>
<proteinExistence type="inferred from homology"/>
<dbReference type="GO" id="GO:0050918">
    <property type="term" value="P:positive chemotaxis"/>
    <property type="evidence" value="ECO:0007669"/>
    <property type="project" value="TreeGrafter"/>
</dbReference>
<dbReference type="InterPro" id="IPR001689">
    <property type="entry name" value="Flag_FliM"/>
</dbReference>
<dbReference type="GO" id="GO:0003774">
    <property type="term" value="F:cytoskeletal motor activity"/>
    <property type="evidence" value="ECO:0007669"/>
    <property type="project" value="InterPro"/>
</dbReference>
<keyword evidence="8" id="KW-0472">Membrane</keyword>
<evidence type="ECO:0000256" key="8">
    <source>
        <dbReference type="ARBA" id="ARBA00023136"/>
    </source>
</evidence>
<evidence type="ECO:0000259" key="11">
    <source>
        <dbReference type="Pfam" id="PF01052"/>
    </source>
</evidence>
<evidence type="ECO:0000256" key="7">
    <source>
        <dbReference type="ARBA" id="ARBA00022779"/>
    </source>
</evidence>
<evidence type="ECO:0000256" key="1">
    <source>
        <dbReference type="ARBA" id="ARBA00004117"/>
    </source>
</evidence>
<feature type="domain" description="Flagellar motor switch protein FliN-like C-terminal" evidence="11">
    <location>
        <begin position="254"/>
        <end position="322"/>
    </location>
</feature>
<dbReference type="PANTHER" id="PTHR30034">
    <property type="entry name" value="FLAGELLAR MOTOR SWITCH PROTEIN FLIM"/>
    <property type="match status" value="1"/>
</dbReference>
<dbReference type="GO" id="GO:0009425">
    <property type="term" value="C:bacterial-type flagellum basal body"/>
    <property type="evidence" value="ECO:0007669"/>
    <property type="project" value="UniProtKB-SubCell"/>
</dbReference>
<keyword evidence="5" id="KW-1003">Cell membrane</keyword>